<protein>
    <recommendedName>
        <fullName evidence="10">NB-ARC domain-containing protein</fullName>
    </recommendedName>
</protein>
<sequence length="974" mass="109806">MIHKPVLVSQIPGYHSISLSLSINMSRFRIRNQRDDRKTMQRSIAMTAKTLLHRNLFENSKRKSALPSLGCWVRAFSSVIDLRERLSRNRRRDIKLDDAIDLFNDMAKSRPFPSIIDLNKLLNAILKLKKYDVVISLWKKMEAVGIRNDLCMFNTLINCLSSWFLLTWSDAVRLLSEIIKKNISPNVITYSTLVDAFVKNGKVLEAKEMIRMCIDPDVVTYSSLISGLCMQGRIDEASEMFDLMVSKGCFPDVVSYNTLINGFCKSKRVEDGMRLFREMSQRGLVSNTVTYNTLIQGFFQAGDVDMAHEFFGQIDSFGVSPDIWTYNILLVGLCDNGELEKALVIFEDMQKREMDLDITGKVEDAWGLFCSLSVKGVKPDVVAYITIMSCLCRKGLHREINELYTKMKGDGLMLNDGTLCLRDGDITVSAELIKEMLSHGYAPSGGGKKVVSLLRVCALLSSSEPALSLALTTVEELKAKRDDLSRRVESEENKGLQRLAKVQSLKLSYPYGKRVFKMLKEVENIKANGVFQLIADKAQASAVVIVGRETLLETAWNRLMEDGVSSMGLYGMGGVGKTTLLTQINNKLFKKKNAFDIVVWIVVSKDFQIQKIQEEIAKKLSLTGQDWNQKDEDQKSCDIHNVLKRKTFVMLLDDIWAKVDLMKIGVPYPSRENGCKVVFTTRSLEVCGCMGADVEMVVQCLPPHDALELFKKNAGEITLGSHPKIPELASIVAKKCQGLPLALDVIGETMACKRTIQEWQHAIDVLTSYAAEFSGMEDEILSILKFSYDNLKGEHVKLCFLYWALFPEDHRIWKRVLIDYWICEGFIDESKGMERAENKGYEIIGSLVRSSLLMENGANDVYMHDVVREMALWIASDFGLNEIPKIQNSNIVNRISLMSNKIESISGGLDCLELTALFLQENEKLGSISGAFFLNMPRLVVLDLSGNTNFYELPDEVSQLVSLKYLNISRLVVN</sequence>
<dbReference type="InterPro" id="IPR027417">
    <property type="entry name" value="P-loop_NTPase"/>
</dbReference>
<dbReference type="Pfam" id="PF23559">
    <property type="entry name" value="WHD_DRP"/>
    <property type="match status" value="1"/>
</dbReference>
<dbReference type="SUPFAM" id="SSF52058">
    <property type="entry name" value="L domain-like"/>
    <property type="match status" value="1"/>
</dbReference>
<comment type="caution">
    <text evidence="8">The sequence shown here is derived from an EMBL/GenBank/DDBJ whole genome shotgun (WGS) entry which is preliminary data.</text>
</comment>
<dbReference type="Gene3D" id="3.40.50.300">
    <property type="entry name" value="P-loop containing nucleotide triphosphate hydrolases"/>
    <property type="match status" value="1"/>
</dbReference>
<name>A0ABQ7ZVI1_BRANA</name>
<dbReference type="InterPro" id="IPR001611">
    <property type="entry name" value="Leu-rich_rpt"/>
</dbReference>
<evidence type="ECO:0000313" key="9">
    <source>
        <dbReference type="Proteomes" id="UP000824890"/>
    </source>
</evidence>
<dbReference type="PANTHER" id="PTHR46128:SF358">
    <property type="entry name" value="TETRATRICOPEPTIDE REPEAT (TPR)-LIKE SUPERFAMILY PROTEIN"/>
    <property type="match status" value="1"/>
</dbReference>
<keyword evidence="5" id="KW-0175">Coiled coil</keyword>
<dbReference type="InterPro" id="IPR002182">
    <property type="entry name" value="NB-ARC"/>
</dbReference>
<feature type="repeat" description="PPR" evidence="4">
    <location>
        <begin position="380"/>
        <end position="414"/>
    </location>
</feature>
<dbReference type="InterPro" id="IPR002885">
    <property type="entry name" value="PPR_rpt"/>
</dbReference>
<dbReference type="Pfam" id="PF01535">
    <property type="entry name" value="PPR"/>
    <property type="match status" value="1"/>
</dbReference>
<feature type="repeat" description="PPR" evidence="4">
    <location>
        <begin position="252"/>
        <end position="286"/>
    </location>
</feature>
<dbReference type="PANTHER" id="PTHR46128">
    <property type="entry name" value="MITOCHONDRIAL GROUP I INTRON SPLICING FACTOR CCM1"/>
    <property type="match status" value="1"/>
</dbReference>
<dbReference type="PRINTS" id="PR00364">
    <property type="entry name" value="DISEASERSIST"/>
</dbReference>
<dbReference type="SUPFAM" id="SSF52540">
    <property type="entry name" value="P-loop containing nucleoside triphosphate hydrolases"/>
    <property type="match status" value="1"/>
</dbReference>
<feature type="coiled-coil region" evidence="5">
    <location>
        <begin position="467"/>
        <end position="494"/>
    </location>
</feature>
<evidence type="ECO:0000259" key="7">
    <source>
        <dbReference type="Pfam" id="PF23559"/>
    </source>
</evidence>
<feature type="repeat" description="PPR" evidence="4">
    <location>
        <begin position="217"/>
        <end position="251"/>
    </location>
</feature>
<dbReference type="InterPro" id="IPR042197">
    <property type="entry name" value="Apaf_helical"/>
</dbReference>
<dbReference type="Gene3D" id="1.25.40.10">
    <property type="entry name" value="Tetratricopeptide repeat domain"/>
    <property type="match status" value="4"/>
</dbReference>
<evidence type="ECO:0000256" key="3">
    <source>
        <dbReference type="ARBA" id="ARBA00022821"/>
    </source>
</evidence>
<dbReference type="NCBIfam" id="TIGR00756">
    <property type="entry name" value="PPR"/>
    <property type="match status" value="5"/>
</dbReference>
<keyword evidence="9" id="KW-1185">Reference proteome</keyword>
<feature type="repeat" description="PPR" evidence="4">
    <location>
        <begin position="322"/>
        <end position="356"/>
    </location>
</feature>
<dbReference type="InterPro" id="IPR036388">
    <property type="entry name" value="WH-like_DNA-bd_sf"/>
</dbReference>
<dbReference type="Pfam" id="PF13041">
    <property type="entry name" value="PPR_2"/>
    <property type="match status" value="3"/>
</dbReference>
<dbReference type="Pfam" id="PF13855">
    <property type="entry name" value="LRR_8"/>
    <property type="match status" value="1"/>
</dbReference>
<dbReference type="Gene3D" id="1.10.10.10">
    <property type="entry name" value="Winged helix-like DNA-binding domain superfamily/Winged helix DNA-binding domain"/>
    <property type="match status" value="1"/>
</dbReference>
<evidence type="ECO:0000256" key="2">
    <source>
        <dbReference type="ARBA" id="ARBA00022737"/>
    </source>
</evidence>
<accession>A0ABQ7ZVI1</accession>
<dbReference type="InterPro" id="IPR050872">
    <property type="entry name" value="PPR_P_subfamily"/>
</dbReference>
<evidence type="ECO:0000256" key="1">
    <source>
        <dbReference type="ARBA" id="ARBA00007626"/>
    </source>
</evidence>
<organism evidence="8 9">
    <name type="scientific">Brassica napus</name>
    <name type="common">Rape</name>
    <dbReference type="NCBI Taxonomy" id="3708"/>
    <lineage>
        <taxon>Eukaryota</taxon>
        <taxon>Viridiplantae</taxon>
        <taxon>Streptophyta</taxon>
        <taxon>Embryophyta</taxon>
        <taxon>Tracheophyta</taxon>
        <taxon>Spermatophyta</taxon>
        <taxon>Magnoliopsida</taxon>
        <taxon>eudicotyledons</taxon>
        <taxon>Gunneridae</taxon>
        <taxon>Pentapetalae</taxon>
        <taxon>rosids</taxon>
        <taxon>malvids</taxon>
        <taxon>Brassicales</taxon>
        <taxon>Brassicaceae</taxon>
        <taxon>Brassiceae</taxon>
        <taxon>Brassica</taxon>
    </lineage>
</organism>
<evidence type="ECO:0000259" key="6">
    <source>
        <dbReference type="Pfam" id="PF00931"/>
    </source>
</evidence>
<dbReference type="InterPro" id="IPR032675">
    <property type="entry name" value="LRR_dom_sf"/>
</dbReference>
<reference evidence="8 9" key="1">
    <citation type="submission" date="2021-05" db="EMBL/GenBank/DDBJ databases">
        <title>Genome Assembly of Synthetic Allotetraploid Brassica napus Reveals Homoeologous Exchanges between Subgenomes.</title>
        <authorList>
            <person name="Davis J.T."/>
        </authorList>
    </citation>
    <scope>NUCLEOTIDE SEQUENCE [LARGE SCALE GENOMIC DNA]</scope>
    <source>
        <strain evidence="9">cv. Da-Ae</strain>
        <tissue evidence="8">Seedling</tissue>
    </source>
</reference>
<dbReference type="Proteomes" id="UP000824890">
    <property type="component" value="Unassembled WGS sequence"/>
</dbReference>
<keyword evidence="2" id="KW-0677">Repeat</keyword>
<keyword evidence="3" id="KW-0611">Plant defense</keyword>
<evidence type="ECO:0000256" key="4">
    <source>
        <dbReference type="PROSITE-ProRule" id="PRU00708"/>
    </source>
</evidence>
<proteinExistence type="inferred from homology"/>
<dbReference type="Gene3D" id="1.10.8.430">
    <property type="entry name" value="Helical domain of apoptotic protease-activating factors"/>
    <property type="match status" value="1"/>
</dbReference>
<dbReference type="InterPro" id="IPR058922">
    <property type="entry name" value="WHD_DRP"/>
</dbReference>
<evidence type="ECO:0000313" key="8">
    <source>
        <dbReference type="EMBL" id="KAH0884222.1"/>
    </source>
</evidence>
<feature type="domain" description="NB-ARC" evidence="6">
    <location>
        <begin position="549"/>
        <end position="716"/>
    </location>
</feature>
<gene>
    <name evidence="8" type="ORF">HID58_060318</name>
</gene>
<feature type="domain" description="Disease resistance protein winged helix" evidence="7">
    <location>
        <begin position="805"/>
        <end position="871"/>
    </location>
</feature>
<dbReference type="Gene3D" id="3.80.10.10">
    <property type="entry name" value="Ribonuclease Inhibitor"/>
    <property type="match status" value="1"/>
</dbReference>
<feature type="repeat" description="PPR" evidence="4">
    <location>
        <begin position="287"/>
        <end position="321"/>
    </location>
</feature>
<dbReference type="EMBL" id="JAGKQM010000014">
    <property type="protein sequence ID" value="KAH0884222.1"/>
    <property type="molecule type" value="Genomic_DNA"/>
</dbReference>
<evidence type="ECO:0000256" key="5">
    <source>
        <dbReference type="SAM" id="Coils"/>
    </source>
</evidence>
<dbReference type="Pfam" id="PF00931">
    <property type="entry name" value="NB-ARC"/>
    <property type="match status" value="1"/>
</dbReference>
<comment type="similarity">
    <text evidence="1">Belongs to the PPR family. P subfamily.</text>
</comment>
<dbReference type="PROSITE" id="PS51375">
    <property type="entry name" value="PPR"/>
    <property type="match status" value="5"/>
</dbReference>
<dbReference type="InterPro" id="IPR011990">
    <property type="entry name" value="TPR-like_helical_dom_sf"/>
</dbReference>
<evidence type="ECO:0008006" key="10">
    <source>
        <dbReference type="Google" id="ProtNLM"/>
    </source>
</evidence>